<name>A0AAV4X832_CAEEX</name>
<protein>
    <submittedName>
        <fullName evidence="2">Uncharacterized protein</fullName>
    </submittedName>
</protein>
<proteinExistence type="predicted"/>
<feature type="region of interest" description="Disordered" evidence="1">
    <location>
        <begin position="168"/>
        <end position="188"/>
    </location>
</feature>
<comment type="caution">
    <text evidence="2">The sequence shown here is derived from an EMBL/GenBank/DDBJ whole genome shotgun (WGS) entry which is preliminary data.</text>
</comment>
<dbReference type="AlphaFoldDB" id="A0AAV4X832"/>
<dbReference type="EMBL" id="BPLR01017294">
    <property type="protein sequence ID" value="GIY90120.1"/>
    <property type="molecule type" value="Genomic_DNA"/>
</dbReference>
<reference evidence="2 3" key="1">
    <citation type="submission" date="2021-06" db="EMBL/GenBank/DDBJ databases">
        <title>Caerostris extrusa draft genome.</title>
        <authorList>
            <person name="Kono N."/>
            <person name="Arakawa K."/>
        </authorList>
    </citation>
    <scope>NUCLEOTIDE SEQUENCE [LARGE SCALE GENOMIC DNA]</scope>
</reference>
<gene>
    <name evidence="2" type="ORF">CEXT_154231</name>
</gene>
<feature type="region of interest" description="Disordered" evidence="1">
    <location>
        <begin position="228"/>
        <end position="255"/>
    </location>
</feature>
<evidence type="ECO:0000313" key="2">
    <source>
        <dbReference type="EMBL" id="GIY90120.1"/>
    </source>
</evidence>
<accession>A0AAV4X832</accession>
<feature type="compositionally biased region" description="Polar residues" evidence="1">
    <location>
        <begin position="231"/>
        <end position="242"/>
    </location>
</feature>
<keyword evidence="3" id="KW-1185">Reference proteome</keyword>
<evidence type="ECO:0000256" key="1">
    <source>
        <dbReference type="SAM" id="MobiDB-lite"/>
    </source>
</evidence>
<organism evidence="2 3">
    <name type="scientific">Caerostris extrusa</name>
    <name type="common">Bark spider</name>
    <name type="synonym">Caerostris bankana</name>
    <dbReference type="NCBI Taxonomy" id="172846"/>
    <lineage>
        <taxon>Eukaryota</taxon>
        <taxon>Metazoa</taxon>
        <taxon>Ecdysozoa</taxon>
        <taxon>Arthropoda</taxon>
        <taxon>Chelicerata</taxon>
        <taxon>Arachnida</taxon>
        <taxon>Araneae</taxon>
        <taxon>Araneomorphae</taxon>
        <taxon>Entelegynae</taxon>
        <taxon>Araneoidea</taxon>
        <taxon>Araneidae</taxon>
        <taxon>Caerostris</taxon>
    </lineage>
</organism>
<sequence length="301" mass="32628">MSDKNARVCNLDTAKALSNFEASLDSSFSPVCHRTRQQTKERLVSDSAHGSCDDQVVADTLCELIGEVSCTTPLTITSDVAQVFSPSTIIDIEDVPCSCPSTIVTIEDVQHCVKSSGPCHDSVYDEVTLFPSDLEVRDLFSDSYVRLENHLYAVHDIHLDTVDDLPTRGGHSSTCVASPSHSSPPSELLKLGPTTGPPKCAPFSSISPVKTWATVAAKPTVFSSEPWAGRQLSSPSAYSTTPLRPGPTRTSRPVHGNECISHPIARSAVKTARQQITFKAPVWIQMRFPTSSYCPLNLTKR</sequence>
<dbReference type="Proteomes" id="UP001054945">
    <property type="component" value="Unassembled WGS sequence"/>
</dbReference>
<evidence type="ECO:0000313" key="3">
    <source>
        <dbReference type="Proteomes" id="UP001054945"/>
    </source>
</evidence>